<dbReference type="GO" id="GO:0016491">
    <property type="term" value="F:oxidoreductase activity"/>
    <property type="evidence" value="ECO:0007669"/>
    <property type="project" value="InterPro"/>
</dbReference>
<keyword evidence="3" id="KW-1185">Reference proteome</keyword>
<dbReference type="SUPFAM" id="SSF52833">
    <property type="entry name" value="Thioredoxin-like"/>
    <property type="match status" value="2"/>
</dbReference>
<dbReference type="EMBL" id="LSNE01000003">
    <property type="protein sequence ID" value="KXI30333.1"/>
    <property type="molecule type" value="Genomic_DNA"/>
</dbReference>
<organism evidence="2 3">
    <name type="scientific">Paraglaciecola hydrolytica</name>
    <dbReference type="NCBI Taxonomy" id="1799789"/>
    <lineage>
        <taxon>Bacteria</taxon>
        <taxon>Pseudomonadati</taxon>
        <taxon>Pseudomonadota</taxon>
        <taxon>Gammaproteobacteria</taxon>
        <taxon>Alteromonadales</taxon>
        <taxon>Alteromonadaceae</taxon>
        <taxon>Paraglaciecola</taxon>
    </lineage>
</organism>
<name>A0A136A524_9ALTE</name>
<dbReference type="InterPro" id="IPR013740">
    <property type="entry name" value="Redoxin"/>
</dbReference>
<dbReference type="STRING" id="1799789.AX660_10170"/>
<sequence length="318" mass="36051">MIKTYLALFIPTIAMMVAICSFSFYAVAEEVNSEALYAQPISLLNGQTLNLQSYVGQKPVYLKFWASWCQPCMQEMPHLQHAYEKYAEQIEIIAVNVNINETQQDIAAVIQRFDLTLPIALDHDSALTYHYKMLGTPYHVLLNKQGKVVHSGHQANNKLDHKLQLLAADNGANIATTPLTDNSGHTTQLADIKQTDGLVFFTATWCDWYLAETRSEMSKACIEGQQEINRLQQAMPHLHWYGILNHLWTSEEDLDAYSKKYQIKYPVAVDNGGDAFFSYGVHAFPSLIIFKDGVERYRTADIVNNSQLLAAIQQWLMP</sequence>
<dbReference type="CDD" id="cd02966">
    <property type="entry name" value="TlpA_like_family"/>
    <property type="match status" value="1"/>
</dbReference>
<proteinExistence type="predicted"/>
<dbReference type="Proteomes" id="UP000070299">
    <property type="component" value="Unassembled WGS sequence"/>
</dbReference>
<gene>
    <name evidence="2" type="ORF">AX660_10170</name>
</gene>
<feature type="domain" description="Thioredoxin" evidence="1">
    <location>
        <begin position="25"/>
        <end position="171"/>
    </location>
</feature>
<evidence type="ECO:0000313" key="3">
    <source>
        <dbReference type="Proteomes" id="UP000070299"/>
    </source>
</evidence>
<dbReference type="RefSeq" id="WP_157884311.1">
    <property type="nucleotide sequence ID" value="NZ_LSNE01000003.1"/>
</dbReference>
<dbReference type="PROSITE" id="PS51352">
    <property type="entry name" value="THIOREDOXIN_2"/>
    <property type="match status" value="1"/>
</dbReference>
<dbReference type="PANTHER" id="PTHR42852">
    <property type="entry name" value="THIOL:DISULFIDE INTERCHANGE PROTEIN DSBE"/>
    <property type="match status" value="1"/>
</dbReference>
<dbReference type="InterPro" id="IPR050553">
    <property type="entry name" value="Thioredoxin_ResA/DsbE_sf"/>
</dbReference>
<dbReference type="OrthoDB" id="9799347at2"/>
<reference evidence="3" key="1">
    <citation type="submission" date="2016-02" db="EMBL/GenBank/DDBJ databases">
        <authorList>
            <person name="Schultz-Johansen M."/>
            <person name="Glaring M.A."/>
            <person name="Bech P.K."/>
            <person name="Stougaard P."/>
        </authorList>
    </citation>
    <scope>NUCLEOTIDE SEQUENCE [LARGE SCALE GENOMIC DNA]</scope>
    <source>
        <strain evidence="3">S66</strain>
    </source>
</reference>
<dbReference type="Pfam" id="PF08534">
    <property type="entry name" value="Redoxin"/>
    <property type="match status" value="1"/>
</dbReference>
<comment type="caution">
    <text evidence="2">The sequence shown here is derived from an EMBL/GenBank/DDBJ whole genome shotgun (WGS) entry which is preliminary data.</text>
</comment>
<dbReference type="InterPro" id="IPR036249">
    <property type="entry name" value="Thioredoxin-like_sf"/>
</dbReference>
<dbReference type="InterPro" id="IPR013766">
    <property type="entry name" value="Thioredoxin_domain"/>
</dbReference>
<protein>
    <recommendedName>
        <fullName evidence="1">Thioredoxin domain-containing protein</fullName>
    </recommendedName>
</protein>
<accession>A0A136A524</accession>
<dbReference type="AlphaFoldDB" id="A0A136A524"/>
<dbReference type="PANTHER" id="PTHR42852:SF13">
    <property type="entry name" value="PROTEIN DIPZ"/>
    <property type="match status" value="1"/>
</dbReference>
<evidence type="ECO:0000313" key="2">
    <source>
        <dbReference type="EMBL" id="KXI30333.1"/>
    </source>
</evidence>
<dbReference type="Gene3D" id="3.40.30.10">
    <property type="entry name" value="Glutaredoxin"/>
    <property type="match status" value="2"/>
</dbReference>
<dbReference type="CDD" id="cd02947">
    <property type="entry name" value="TRX_family"/>
    <property type="match status" value="1"/>
</dbReference>
<evidence type="ECO:0000259" key="1">
    <source>
        <dbReference type="PROSITE" id="PS51352"/>
    </source>
</evidence>